<dbReference type="PIRSF" id="PIRSF001227">
    <property type="entry name" value="Pen_acylase"/>
    <property type="match status" value="1"/>
</dbReference>
<dbReference type="InterPro" id="IPR023343">
    <property type="entry name" value="Penicillin_amidase_dom1"/>
</dbReference>
<evidence type="ECO:0000256" key="3">
    <source>
        <dbReference type="ARBA" id="ARBA00022729"/>
    </source>
</evidence>
<dbReference type="GO" id="GO:0016811">
    <property type="term" value="F:hydrolase activity, acting on carbon-nitrogen (but not peptide) bonds, in linear amides"/>
    <property type="evidence" value="ECO:0007669"/>
    <property type="project" value="InterPro"/>
</dbReference>
<sequence length="797" mass="88316">MKRSLTVLATLVVALAIGGGWYVYSKQPLRQGQVELQGLQGPVTVRYDERGVPHIRAGNQIDMYHAFGYVQAQDRLFQMDIMRRLARGELADVLGPKLLDTDKLMRNLRIRERAETYLAGMDRQSASWKALDAYLDGINQYQATHARPMEFDVLGIPKRPFTAQDTISIVGYMAYSFAAAFRTEPLLTYVRDQLGNDYLSVFDLDWQPKGVLASTPTLAASDWKDLNAIARLSEQALADHGLPQFEGSNAWAISGNRSKSGKPLLAGDPHIRFSVPSVWYEAHLSAPDFELYGHYQALMPFASLGHNRDFGWSMTMFQNDDLDLIAEKVNPQNPNQIWYRDKWVELSSSEQQIAVKGQAPVRLLLRQSPHGPIINDLLGTSVGKTPIAMWWAFLETRNPILEGFYQLNRADTLAKARGAAAKVQAPGLNLVWANAKGDIGWWAAAQLPKRPAGVTPGFILDGSTSQADKDGFYPFSANPQEENPARGYIVSANFQPSSPTLEIPGYYNLADRGQQLNKQLSETNAKWDLESSQKLQLGTTTAYGPRLLAPLLPVLREVLKDPAELQLVAQLAQWKGDYPLDSTSATLFNQLLFNLTDAAFHDELGDGFFATLLATRVIDAALPRLAASTDSPWWDNRNTLGKENRADTVTVAWQASIAHLKATLGDDSNQWLWGKAHTLTHGHPLGLQKPLDRVFNIGPFEAPGSHEVPNNLSARIGPAPWPVTYGPSTRRIIDFADPAHSLTINPVGQSGVLFDKHYDDQAEAYIEGVYQQAHFSEEEVAANTRSTLKLVPAKVVQ</sequence>
<dbReference type="CDD" id="cd03747">
    <property type="entry name" value="Ntn_PGA_like"/>
    <property type="match status" value="1"/>
</dbReference>
<dbReference type="RefSeq" id="WP_150642251.1">
    <property type="nucleotide sequence ID" value="NZ_CABVHQ010000018.1"/>
</dbReference>
<dbReference type="Gene3D" id="3.60.20.10">
    <property type="entry name" value="Glutamine Phosphoribosylpyrophosphate, subunit 1, domain 1"/>
    <property type="match status" value="1"/>
</dbReference>
<protein>
    <submittedName>
        <fullName evidence="9">Acyl-homoserine lactone acylase QuiP</fullName>
        <ecNumber evidence="9">3.5.1.97</ecNumber>
    </submittedName>
</protein>
<organism evidence="9 10">
    <name type="scientific">Pseudomonas fluorescens</name>
    <dbReference type="NCBI Taxonomy" id="294"/>
    <lineage>
        <taxon>Bacteria</taxon>
        <taxon>Pseudomonadati</taxon>
        <taxon>Pseudomonadota</taxon>
        <taxon>Gammaproteobacteria</taxon>
        <taxon>Pseudomonadales</taxon>
        <taxon>Pseudomonadaceae</taxon>
        <taxon>Pseudomonas</taxon>
    </lineage>
</organism>
<comment type="cofactor">
    <cofactor evidence="8">
        <name>Ca(2+)</name>
        <dbReference type="ChEBI" id="CHEBI:29108"/>
    </cofactor>
    <text evidence="8">Binds 1 Ca(2+) ion per dimer.</text>
</comment>
<keyword evidence="6" id="KW-0865">Zymogen</keyword>
<evidence type="ECO:0000256" key="7">
    <source>
        <dbReference type="PIRSR" id="PIRSR001227-1"/>
    </source>
</evidence>
<dbReference type="PANTHER" id="PTHR34218:SF5">
    <property type="entry name" value="PENICILLIN ACYLASE FAMILY PROTEIN"/>
    <property type="match status" value="1"/>
</dbReference>
<comment type="similarity">
    <text evidence="2">Belongs to the peptidase S45 family.</text>
</comment>
<feature type="active site" description="Nucleophile" evidence="7">
    <location>
        <position position="248"/>
    </location>
</feature>
<accession>A0A5E7BV09</accession>
<name>A0A5E7BV09_PSEFL</name>
<gene>
    <name evidence="9" type="primary">quiP_2</name>
    <name evidence="9" type="ORF">PS691_02236</name>
</gene>
<feature type="binding site" evidence="8">
    <location>
        <position position="184"/>
    </location>
    <ligand>
        <name>Ca(2+)</name>
        <dbReference type="ChEBI" id="CHEBI:29108"/>
    </ligand>
</feature>
<dbReference type="InterPro" id="IPR043146">
    <property type="entry name" value="Penicillin_amidase_N_B-knob"/>
</dbReference>
<keyword evidence="8" id="KW-0106">Calcium</keyword>
<dbReference type="AlphaFoldDB" id="A0A5E7BV09"/>
<dbReference type="EMBL" id="CABVHQ010000018">
    <property type="protein sequence ID" value="VVN95916.1"/>
    <property type="molecule type" value="Genomic_DNA"/>
</dbReference>
<dbReference type="InterPro" id="IPR029055">
    <property type="entry name" value="Ntn_hydrolases_N"/>
</dbReference>
<reference evidence="9 10" key="1">
    <citation type="submission" date="2019-09" db="EMBL/GenBank/DDBJ databases">
        <authorList>
            <person name="Chandra G."/>
            <person name="Truman W A."/>
        </authorList>
    </citation>
    <scope>NUCLEOTIDE SEQUENCE [LARGE SCALE GENOMIC DNA]</scope>
    <source>
        <strain evidence="9">PS691</strain>
    </source>
</reference>
<dbReference type="OrthoDB" id="9760084at2"/>
<evidence type="ECO:0000313" key="10">
    <source>
        <dbReference type="Proteomes" id="UP000337909"/>
    </source>
</evidence>
<dbReference type="EC" id="3.5.1.97" evidence="9"/>
<dbReference type="Gene3D" id="1.10.1400.10">
    <property type="match status" value="1"/>
</dbReference>
<feature type="binding site" evidence="8">
    <location>
        <position position="323"/>
    </location>
    <ligand>
        <name>Ca(2+)</name>
        <dbReference type="ChEBI" id="CHEBI:29108"/>
    </ligand>
</feature>
<dbReference type="GO" id="GO:0046872">
    <property type="term" value="F:metal ion binding"/>
    <property type="evidence" value="ECO:0007669"/>
    <property type="project" value="UniProtKB-KW"/>
</dbReference>
<dbReference type="InterPro" id="IPR014395">
    <property type="entry name" value="Pen/GL7ACA/AHL_acylase"/>
</dbReference>
<keyword evidence="3" id="KW-0732">Signal</keyword>
<evidence type="ECO:0000256" key="2">
    <source>
        <dbReference type="ARBA" id="ARBA00006586"/>
    </source>
</evidence>
<evidence type="ECO:0000256" key="6">
    <source>
        <dbReference type="ARBA" id="ARBA00023145"/>
    </source>
</evidence>
<comment type="subcellular location">
    <subcellularLocation>
        <location evidence="1">Periplasm</location>
    </subcellularLocation>
</comment>
<dbReference type="GO" id="GO:0042597">
    <property type="term" value="C:periplasmic space"/>
    <property type="evidence" value="ECO:0007669"/>
    <property type="project" value="UniProtKB-SubCell"/>
</dbReference>
<keyword evidence="4" id="KW-0574">Periplasm</keyword>
<evidence type="ECO:0000256" key="8">
    <source>
        <dbReference type="PIRSR" id="PIRSR001227-2"/>
    </source>
</evidence>
<dbReference type="Gene3D" id="1.10.439.10">
    <property type="entry name" value="Penicillin Amidohydrolase, domain 1"/>
    <property type="match status" value="1"/>
</dbReference>
<feature type="binding site" evidence="8">
    <location>
        <position position="320"/>
    </location>
    <ligand>
        <name>Ca(2+)</name>
        <dbReference type="ChEBI" id="CHEBI:29108"/>
    </ligand>
</feature>
<dbReference type="Pfam" id="PF01804">
    <property type="entry name" value="Penicil_amidase"/>
    <property type="match status" value="1"/>
</dbReference>
<proteinExistence type="inferred from homology"/>
<keyword evidence="5 9" id="KW-0378">Hydrolase</keyword>
<evidence type="ECO:0000256" key="1">
    <source>
        <dbReference type="ARBA" id="ARBA00004418"/>
    </source>
</evidence>
<feature type="binding site" evidence="8">
    <location>
        <position position="456"/>
    </location>
    <ligand>
        <name>Ca(2+)</name>
        <dbReference type="ChEBI" id="CHEBI:29108"/>
    </ligand>
</feature>
<dbReference type="PANTHER" id="PTHR34218">
    <property type="entry name" value="PEPTIDASE S45 PENICILLIN AMIDASE"/>
    <property type="match status" value="1"/>
</dbReference>
<dbReference type="SUPFAM" id="SSF56235">
    <property type="entry name" value="N-terminal nucleophile aminohydrolases (Ntn hydrolases)"/>
    <property type="match status" value="1"/>
</dbReference>
<evidence type="ECO:0000313" key="9">
    <source>
        <dbReference type="EMBL" id="VVN95916.1"/>
    </source>
</evidence>
<dbReference type="Proteomes" id="UP000337909">
    <property type="component" value="Unassembled WGS sequence"/>
</dbReference>
<keyword evidence="8" id="KW-0479">Metal-binding</keyword>
<dbReference type="InterPro" id="IPR002692">
    <property type="entry name" value="S45"/>
</dbReference>
<dbReference type="GO" id="GO:0017000">
    <property type="term" value="P:antibiotic biosynthetic process"/>
    <property type="evidence" value="ECO:0007669"/>
    <property type="project" value="InterPro"/>
</dbReference>
<evidence type="ECO:0000256" key="5">
    <source>
        <dbReference type="ARBA" id="ARBA00022801"/>
    </source>
</evidence>
<dbReference type="InterPro" id="IPR043147">
    <property type="entry name" value="Penicillin_amidase_A-knob"/>
</dbReference>
<evidence type="ECO:0000256" key="4">
    <source>
        <dbReference type="ARBA" id="ARBA00022764"/>
    </source>
</evidence>
<dbReference type="Gene3D" id="2.30.120.10">
    <property type="match status" value="1"/>
</dbReference>